<accession>A0ABD6BRE9</accession>
<protein>
    <submittedName>
        <fullName evidence="2">PQQ-binding-like beta-propeller repeat protein</fullName>
    </submittedName>
</protein>
<dbReference type="SUPFAM" id="SSF49299">
    <property type="entry name" value="PKD domain"/>
    <property type="match status" value="1"/>
</dbReference>
<dbReference type="AlphaFoldDB" id="A0ABD6BRE9"/>
<keyword evidence="3" id="KW-1185">Reference proteome</keyword>
<dbReference type="PROSITE" id="PS51318">
    <property type="entry name" value="TAT"/>
    <property type="match status" value="1"/>
</dbReference>
<name>A0ABD6BRE9_9EURY</name>
<dbReference type="PANTHER" id="PTHR34512">
    <property type="entry name" value="CELL SURFACE PROTEIN"/>
    <property type="match status" value="1"/>
</dbReference>
<dbReference type="Proteomes" id="UP001597139">
    <property type="component" value="Unassembled WGS sequence"/>
</dbReference>
<reference evidence="2 3" key="1">
    <citation type="journal article" date="2019" name="Int. J. Syst. Evol. Microbiol.">
        <title>The Global Catalogue of Microorganisms (GCM) 10K type strain sequencing project: providing services to taxonomists for standard genome sequencing and annotation.</title>
        <authorList>
            <consortium name="The Broad Institute Genomics Platform"/>
            <consortium name="The Broad Institute Genome Sequencing Center for Infectious Disease"/>
            <person name="Wu L."/>
            <person name="Ma J."/>
        </authorList>
    </citation>
    <scope>NUCLEOTIDE SEQUENCE [LARGE SCALE GENOMIC DNA]</scope>
    <source>
        <strain evidence="2 3">CGMCC 1.12859</strain>
    </source>
</reference>
<dbReference type="InterPro" id="IPR002372">
    <property type="entry name" value="PQQ_rpt_dom"/>
</dbReference>
<dbReference type="SMART" id="SM00564">
    <property type="entry name" value="PQQ"/>
    <property type="match status" value="7"/>
</dbReference>
<organism evidence="2 3">
    <name type="scientific">Halolamina litorea</name>
    <dbReference type="NCBI Taxonomy" id="1515593"/>
    <lineage>
        <taxon>Archaea</taxon>
        <taxon>Methanobacteriati</taxon>
        <taxon>Methanobacteriota</taxon>
        <taxon>Stenosarchaea group</taxon>
        <taxon>Halobacteria</taxon>
        <taxon>Halobacteriales</taxon>
        <taxon>Haloferacaceae</taxon>
    </lineage>
</organism>
<dbReference type="InterPro" id="IPR015943">
    <property type="entry name" value="WD40/YVTN_repeat-like_dom_sf"/>
</dbReference>
<dbReference type="Gene3D" id="2.130.10.10">
    <property type="entry name" value="YVTN repeat-like/Quinoprotein amine dehydrogenase"/>
    <property type="match status" value="1"/>
</dbReference>
<comment type="caution">
    <text evidence="2">The sequence shown here is derived from an EMBL/GenBank/DDBJ whole genome shotgun (WGS) entry which is preliminary data.</text>
</comment>
<evidence type="ECO:0000313" key="3">
    <source>
        <dbReference type="Proteomes" id="UP001597139"/>
    </source>
</evidence>
<dbReference type="Gene3D" id="2.60.40.10">
    <property type="entry name" value="Immunoglobulins"/>
    <property type="match status" value="2"/>
</dbReference>
<dbReference type="InterPro" id="IPR022409">
    <property type="entry name" value="PKD/Chitinase_dom"/>
</dbReference>
<dbReference type="InterPro" id="IPR018391">
    <property type="entry name" value="PQQ_b-propeller_rpt"/>
</dbReference>
<dbReference type="RefSeq" id="WP_267647135.1">
    <property type="nucleotide sequence ID" value="NZ_JANHGR010000001.1"/>
</dbReference>
<dbReference type="Pfam" id="PF13360">
    <property type="entry name" value="PQQ_2"/>
    <property type="match status" value="2"/>
</dbReference>
<evidence type="ECO:0000259" key="1">
    <source>
        <dbReference type="SMART" id="SM00089"/>
    </source>
</evidence>
<dbReference type="Pfam" id="PF18911">
    <property type="entry name" value="PKD_4"/>
    <property type="match status" value="1"/>
</dbReference>
<dbReference type="SMART" id="SM00089">
    <property type="entry name" value="PKD"/>
    <property type="match status" value="1"/>
</dbReference>
<evidence type="ECO:0000313" key="2">
    <source>
        <dbReference type="EMBL" id="MFD1567708.1"/>
    </source>
</evidence>
<feature type="domain" description="PKD/Chitinase" evidence="1">
    <location>
        <begin position="400"/>
        <end position="492"/>
    </location>
</feature>
<dbReference type="InterPro" id="IPR000601">
    <property type="entry name" value="PKD_dom"/>
</dbReference>
<proteinExistence type="predicted"/>
<gene>
    <name evidence="2" type="ORF">ACFSAU_09400</name>
</gene>
<dbReference type="PANTHER" id="PTHR34512:SF30">
    <property type="entry name" value="OUTER MEMBRANE PROTEIN ASSEMBLY FACTOR BAMB"/>
    <property type="match status" value="1"/>
</dbReference>
<dbReference type="SUPFAM" id="SSF50998">
    <property type="entry name" value="Quinoprotein alcohol dehydrogenase-like"/>
    <property type="match status" value="2"/>
</dbReference>
<dbReference type="InterPro" id="IPR006311">
    <property type="entry name" value="TAT_signal"/>
</dbReference>
<dbReference type="InterPro" id="IPR013783">
    <property type="entry name" value="Ig-like_fold"/>
</dbReference>
<sequence>MTYSRRTVLRGLSAAAFAGAAIGAETRTVEATDHPWSQTNRGPRQTTYRAAAGGPVDRGFAWEQTDRSGTGPSGFARMGVTDGEQAYLAGEGLYALDPTTGEIAWNALTDEDTTTRAPPLVRDETLYYAVDGGEFGALDTANGDSRWTLSLHEEAKPWGLTSRGGTVYVSGYLLGDSSRNGYLAAVDTTEQDVEWEATPADWISPMAVGPDRLFGTVNFGSFQARDRSTGERLWQVEFPSEGIVYAPALGEEGCFVPRQGGLTLVSRDGEPLWNASTQGYGPDSPVLTDELAIVAYTNGPSKATARLTAFERTTGEVRWTVQADERSFRKPVAVGDTVYVGARSGRLFAYAVDSGERRWVAESDVTHPTASLIVGDTAVVATQTGGTVYGLRADGTELPNATVDGPDTALAGREVTFDASGSTDPDGSVERYEWTIYRSPRYGDEYEEVGTATGETLTRTFDKEGRYDLLLRAVDDEGLSARVQHRIDVQPIRLELSRESLVPESGLVERLPGVPFTATFAVRNNGGRAVNATLSLSLPDSLPVQEHTDADGTWTGGGWEWESIAPGGSQTVSLTLAPPENADTGQHSVGATLRTDPGGTLAEQEYRLTIVGEATTVRDQFVGDDGSVTATQVQQALAYWEADQIVGGTGGETVSDQLLLELIRMYRNGGGA</sequence>
<dbReference type="EMBL" id="JBHUCZ010000009">
    <property type="protein sequence ID" value="MFD1567708.1"/>
    <property type="molecule type" value="Genomic_DNA"/>
</dbReference>
<dbReference type="InterPro" id="IPR035986">
    <property type="entry name" value="PKD_dom_sf"/>
</dbReference>
<dbReference type="InterPro" id="IPR011047">
    <property type="entry name" value="Quinoprotein_ADH-like_sf"/>
</dbReference>
<dbReference type="Gene3D" id="2.40.10.480">
    <property type="match status" value="1"/>
</dbReference>